<dbReference type="AlphaFoldDB" id="A0A4Y8Q9Z7"/>
<dbReference type="InterPro" id="IPR043519">
    <property type="entry name" value="NT_sf"/>
</dbReference>
<proteinExistence type="predicted"/>
<name>A0A4Y8Q9Z7_9BACL</name>
<accession>A0A4Y8Q9Z7</accession>
<gene>
    <name evidence="1" type="ORF">B5M42_04355</name>
</gene>
<dbReference type="RefSeq" id="WP_134750136.1">
    <property type="nucleotide sequence ID" value="NZ_MYFO02000008.1"/>
</dbReference>
<reference evidence="1 2" key="1">
    <citation type="submission" date="2017-03" db="EMBL/GenBank/DDBJ databases">
        <title>Isolation of Levoglucosan Utilizing Bacteria.</title>
        <authorList>
            <person name="Arya A.S."/>
        </authorList>
    </citation>
    <scope>NUCLEOTIDE SEQUENCE [LARGE SCALE GENOMIC DNA]</scope>
    <source>
        <strain evidence="1 2">MEC069</strain>
    </source>
</reference>
<organism evidence="1 2">
    <name type="scientific">Paenibacillus athensensis</name>
    <dbReference type="NCBI Taxonomy" id="1967502"/>
    <lineage>
        <taxon>Bacteria</taxon>
        <taxon>Bacillati</taxon>
        <taxon>Bacillota</taxon>
        <taxon>Bacilli</taxon>
        <taxon>Bacillales</taxon>
        <taxon>Paenibacillaceae</taxon>
        <taxon>Paenibacillus</taxon>
    </lineage>
</organism>
<dbReference type="OrthoDB" id="2678373at2"/>
<dbReference type="SUPFAM" id="SSF81301">
    <property type="entry name" value="Nucleotidyltransferase"/>
    <property type="match status" value="1"/>
</dbReference>
<protein>
    <submittedName>
        <fullName evidence="1">Uncharacterized protein</fullName>
    </submittedName>
</protein>
<evidence type="ECO:0000313" key="1">
    <source>
        <dbReference type="EMBL" id="TFE90506.1"/>
    </source>
</evidence>
<dbReference type="Gene3D" id="3.30.460.40">
    <property type="match status" value="1"/>
</dbReference>
<sequence>MSLTISLQDAIGTVSRLLAPTGVRWLIGGSSGLILQRVALAGEPRDLDLYIDGSDVAVAYGALRDYALDVPFYSETDIYASILSHYEVAGVTVELVGAFRVAANGSTYQVEAGYLWSKWAAQITQQHMSDGGASTIRLTPLAHELLFNLLRGRADRYEPIAEAMRRDPASHMAALAALLARGRWSEQLLGQLADLGLTAGGAAAR</sequence>
<dbReference type="Proteomes" id="UP000298246">
    <property type="component" value="Unassembled WGS sequence"/>
</dbReference>
<keyword evidence="2" id="KW-1185">Reference proteome</keyword>
<comment type="caution">
    <text evidence="1">The sequence shown here is derived from an EMBL/GenBank/DDBJ whole genome shotgun (WGS) entry which is preliminary data.</text>
</comment>
<evidence type="ECO:0000313" key="2">
    <source>
        <dbReference type="Proteomes" id="UP000298246"/>
    </source>
</evidence>
<dbReference type="EMBL" id="MYFO01000004">
    <property type="protein sequence ID" value="TFE90506.1"/>
    <property type="molecule type" value="Genomic_DNA"/>
</dbReference>